<evidence type="ECO:0000313" key="2">
    <source>
        <dbReference type="EMBL" id="KAK1924137.1"/>
    </source>
</evidence>
<name>A0AAD9CXX2_PAPLA</name>
<protein>
    <submittedName>
        <fullName evidence="2">Uncharacterized protein</fullName>
    </submittedName>
</protein>
<feature type="region of interest" description="Disordered" evidence="1">
    <location>
        <begin position="215"/>
        <end position="236"/>
    </location>
</feature>
<feature type="compositionally biased region" description="Polar residues" evidence="1">
    <location>
        <begin position="216"/>
        <end position="225"/>
    </location>
</feature>
<sequence length="314" mass="35065">MSYYRRADGSAPPSCDEDAIDARLTSPDCTQAPVRPLVKAAVKFDLGDDIISPNATTQPMPMKAANGIRRKPPPKISTRMNASKGGIATSGTSDGSARRKPNSYRWAEGECCFNQAWSIKVCYRELAPGSMNCNLHSCKAINADQTRCCNTVWNPNHGPYCLTGYHVETETYEPVEKALALRQEYNEIEKRKRMKAYLEDVKYFSKTWPTIDAISPSHSNSSVETKGSRISPRTPLSSELPAIAESMIVQSRYPSTDSMTAIWHHDYEVPPLPKSNDARSRSRDGLDSSVRPQASWPFSEEMTTQLLQQHSQRQ</sequence>
<reference evidence="2" key="1">
    <citation type="submission" date="2023-02" db="EMBL/GenBank/DDBJ databases">
        <title>Identification and recombinant expression of a fungal hydrolase from Papiliotrema laurentii that hydrolyzes apple cutin and clears colloidal polyester polyurethane.</title>
        <authorList>
            <consortium name="DOE Joint Genome Institute"/>
            <person name="Roman V.A."/>
            <person name="Bojanowski C."/>
            <person name="Crable B.R."/>
            <person name="Wagner D.N."/>
            <person name="Hung C.S."/>
            <person name="Nadeau L.J."/>
            <person name="Schratz L."/>
            <person name="Haridas S."/>
            <person name="Pangilinan J."/>
            <person name="Lipzen A."/>
            <person name="Na H."/>
            <person name="Yan M."/>
            <person name="Ng V."/>
            <person name="Grigoriev I.V."/>
            <person name="Spatafora J.W."/>
            <person name="Barlow D."/>
            <person name="Biffinger J."/>
            <person name="Kelley-Loughnane N."/>
            <person name="Varaljay V.A."/>
            <person name="Crookes-Goodson W.J."/>
        </authorList>
    </citation>
    <scope>NUCLEOTIDE SEQUENCE</scope>
    <source>
        <strain evidence="2">5307AH</strain>
    </source>
</reference>
<comment type="caution">
    <text evidence="2">The sequence shown here is derived from an EMBL/GenBank/DDBJ whole genome shotgun (WGS) entry which is preliminary data.</text>
</comment>
<dbReference type="EMBL" id="JAODAN010000005">
    <property type="protein sequence ID" value="KAK1924137.1"/>
    <property type="molecule type" value="Genomic_DNA"/>
</dbReference>
<feature type="compositionally biased region" description="Polar residues" evidence="1">
    <location>
        <begin position="301"/>
        <end position="314"/>
    </location>
</feature>
<feature type="compositionally biased region" description="Basic and acidic residues" evidence="1">
    <location>
        <begin position="276"/>
        <end position="286"/>
    </location>
</feature>
<feature type="region of interest" description="Disordered" evidence="1">
    <location>
        <begin position="268"/>
        <end position="314"/>
    </location>
</feature>
<evidence type="ECO:0000256" key="1">
    <source>
        <dbReference type="SAM" id="MobiDB-lite"/>
    </source>
</evidence>
<dbReference type="AlphaFoldDB" id="A0AAD9CXX2"/>
<accession>A0AAD9CXX2</accession>
<dbReference type="Proteomes" id="UP001182556">
    <property type="component" value="Unassembled WGS sequence"/>
</dbReference>
<feature type="region of interest" description="Disordered" evidence="1">
    <location>
        <begin position="52"/>
        <end position="101"/>
    </location>
</feature>
<organism evidence="2 3">
    <name type="scientific">Papiliotrema laurentii</name>
    <name type="common">Cryptococcus laurentii</name>
    <dbReference type="NCBI Taxonomy" id="5418"/>
    <lineage>
        <taxon>Eukaryota</taxon>
        <taxon>Fungi</taxon>
        <taxon>Dikarya</taxon>
        <taxon>Basidiomycota</taxon>
        <taxon>Agaricomycotina</taxon>
        <taxon>Tremellomycetes</taxon>
        <taxon>Tremellales</taxon>
        <taxon>Rhynchogastremaceae</taxon>
        <taxon>Papiliotrema</taxon>
    </lineage>
</organism>
<evidence type="ECO:0000313" key="3">
    <source>
        <dbReference type="Proteomes" id="UP001182556"/>
    </source>
</evidence>
<gene>
    <name evidence="2" type="ORF">DB88DRAFT_267512</name>
</gene>
<keyword evidence="3" id="KW-1185">Reference proteome</keyword>
<proteinExistence type="predicted"/>